<dbReference type="RefSeq" id="XP_014149580.1">
    <property type="nucleotide sequence ID" value="XM_014294105.1"/>
</dbReference>
<evidence type="ECO:0000313" key="2">
    <source>
        <dbReference type="Proteomes" id="UP000054560"/>
    </source>
</evidence>
<dbReference type="AlphaFoldDB" id="A0A0L0FI26"/>
<protein>
    <submittedName>
        <fullName evidence="1">Uncharacterized protein</fullName>
    </submittedName>
</protein>
<gene>
    <name evidence="1" type="ORF">SARC_11801</name>
</gene>
<reference evidence="1 2" key="1">
    <citation type="submission" date="2011-02" db="EMBL/GenBank/DDBJ databases">
        <title>The Genome Sequence of Sphaeroforma arctica JP610.</title>
        <authorList>
            <consortium name="The Broad Institute Genome Sequencing Platform"/>
            <person name="Russ C."/>
            <person name="Cuomo C."/>
            <person name="Young S.K."/>
            <person name="Zeng Q."/>
            <person name="Gargeya S."/>
            <person name="Alvarado L."/>
            <person name="Berlin A."/>
            <person name="Chapman S.B."/>
            <person name="Chen Z."/>
            <person name="Freedman E."/>
            <person name="Gellesch M."/>
            <person name="Goldberg J."/>
            <person name="Griggs A."/>
            <person name="Gujja S."/>
            <person name="Heilman E."/>
            <person name="Heiman D."/>
            <person name="Howarth C."/>
            <person name="Mehta T."/>
            <person name="Neiman D."/>
            <person name="Pearson M."/>
            <person name="Roberts A."/>
            <person name="Saif S."/>
            <person name="Shea T."/>
            <person name="Shenoy N."/>
            <person name="Sisk P."/>
            <person name="Stolte C."/>
            <person name="Sykes S."/>
            <person name="White J."/>
            <person name="Yandava C."/>
            <person name="Burger G."/>
            <person name="Gray M.W."/>
            <person name="Holland P.W.H."/>
            <person name="King N."/>
            <person name="Lang F.B.F."/>
            <person name="Roger A.J."/>
            <person name="Ruiz-Trillo I."/>
            <person name="Haas B."/>
            <person name="Nusbaum C."/>
            <person name="Birren B."/>
        </authorList>
    </citation>
    <scope>NUCLEOTIDE SEQUENCE [LARGE SCALE GENOMIC DNA]</scope>
    <source>
        <strain evidence="1 2">JP610</strain>
    </source>
</reference>
<dbReference type="EMBL" id="KQ243480">
    <property type="protein sequence ID" value="KNC75678.1"/>
    <property type="molecule type" value="Genomic_DNA"/>
</dbReference>
<name>A0A0L0FI26_9EUKA</name>
<accession>A0A0L0FI26</accession>
<proteinExistence type="predicted"/>
<sequence length="129" mass="14184">TLTRYGFSAVPLFSATGIGAWSSIRCILNIICSGGVAEAFIICIQEIPGISGSTTSGYTRFSGVDKDSLILNDRNGLDDSLVEYLKTTGISPTELRACIHFGMDHRERVRMLTKWEVTNAQFPLDEDYV</sequence>
<evidence type="ECO:0000313" key="1">
    <source>
        <dbReference type="EMBL" id="KNC75678.1"/>
    </source>
</evidence>
<dbReference type="Proteomes" id="UP000054560">
    <property type="component" value="Unassembled WGS sequence"/>
</dbReference>
<organism evidence="1 2">
    <name type="scientific">Sphaeroforma arctica JP610</name>
    <dbReference type="NCBI Taxonomy" id="667725"/>
    <lineage>
        <taxon>Eukaryota</taxon>
        <taxon>Ichthyosporea</taxon>
        <taxon>Ichthyophonida</taxon>
        <taxon>Sphaeroforma</taxon>
    </lineage>
</organism>
<feature type="non-terminal residue" evidence="1">
    <location>
        <position position="1"/>
    </location>
</feature>
<keyword evidence="2" id="KW-1185">Reference proteome</keyword>
<dbReference type="GeneID" id="25912305"/>